<dbReference type="GO" id="GO:0003911">
    <property type="term" value="F:DNA ligase (NAD+) activity"/>
    <property type="evidence" value="ECO:0007669"/>
    <property type="project" value="UniProtKB-UniRule"/>
</dbReference>
<dbReference type="OrthoDB" id="9759736at2"/>
<evidence type="ECO:0000256" key="7">
    <source>
        <dbReference type="ARBA" id="ARBA00022842"/>
    </source>
</evidence>
<evidence type="ECO:0000256" key="11">
    <source>
        <dbReference type="ARBA" id="ARBA00034005"/>
    </source>
</evidence>
<dbReference type="Gene3D" id="1.10.150.20">
    <property type="entry name" value="5' to 3' exonuclease, C-terminal subdomain"/>
    <property type="match status" value="2"/>
</dbReference>
<dbReference type="EMBL" id="CP032364">
    <property type="protein sequence ID" value="AYA98961.1"/>
    <property type="molecule type" value="Genomic_DNA"/>
</dbReference>
<evidence type="ECO:0000256" key="5">
    <source>
        <dbReference type="ARBA" id="ARBA00022763"/>
    </source>
</evidence>
<feature type="binding site" evidence="12">
    <location>
        <position position="296"/>
    </location>
    <ligand>
        <name>NAD(+)</name>
        <dbReference type="ChEBI" id="CHEBI:57540"/>
    </ligand>
</feature>
<evidence type="ECO:0000313" key="13">
    <source>
        <dbReference type="EMBL" id="AYA98961.1"/>
    </source>
</evidence>
<dbReference type="GO" id="GO:0006260">
    <property type="term" value="P:DNA replication"/>
    <property type="evidence" value="ECO:0007669"/>
    <property type="project" value="UniProtKB-KW"/>
</dbReference>
<dbReference type="InterPro" id="IPR001679">
    <property type="entry name" value="DNA_ligase"/>
</dbReference>
<feature type="binding site" evidence="12">
    <location>
        <position position="385"/>
    </location>
    <ligand>
        <name>Zn(2+)</name>
        <dbReference type="ChEBI" id="CHEBI:29105"/>
    </ligand>
</feature>
<keyword evidence="9 12" id="KW-0234">DNA repair</keyword>
<dbReference type="SUPFAM" id="SSF47781">
    <property type="entry name" value="RuvA domain 2-like"/>
    <property type="match status" value="1"/>
</dbReference>
<gene>
    <name evidence="12 13" type="primary">ligA</name>
    <name evidence="13" type="ORF">D4A81_02875</name>
</gene>
<reference evidence="13 14" key="1">
    <citation type="submission" date="2018-09" db="EMBL/GenBank/DDBJ databases">
        <title>Genome sequencing of Lachnoanaerobaculum umeaense DSM 23576.</title>
        <authorList>
            <person name="Kook J.-K."/>
            <person name="Park S.-N."/>
            <person name="Lim Y.K."/>
        </authorList>
    </citation>
    <scope>NUCLEOTIDE SEQUENCE [LARGE SCALE GENOMIC DNA]</scope>
    <source>
        <strain evidence="14">DSM 23576 \ CCUG 58757</strain>
    </source>
</reference>
<dbReference type="InterPro" id="IPR004150">
    <property type="entry name" value="NAD_DNA_ligase_OB"/>
</dbReference>
<accession>A0A385PXS7</accession>
<dbReference type="CDD" id="cd17748">
    <property type="entry name" value="BRCT_DNA_ligase_like"/>
    <property type="match status" value="1"/>
</dbReference>
<dbReference type="Proteomes" id="UP000265562">
    <property type="component" value="Chromosome"/>
</dbReference>
<dbReference type="Gene3D" id="1.10.287.610">
    <property type="entry name" value="Helix hairpin bin"/>
    <property type="match status" value="1"/>
</dbReference>
<dbReference type="PROSITE" id="PS50172">
    <property type="entry name" value="BRCT"/>
    <property type="match status" value="1"/>
</dbReference>
<dbReference type="InterPro" id="IPR003583">
    <property type="entry name" value="Hlx-hairpin-Hlx_DNA-bd_motif"/>
</dbReference>
<dbReference type="SUPFAM" id="SSF50249">
    <property type="entry name" value="Nucleic acid-binding proteins"/>
    <property type="match status" value="1"/>
</dbReference>
<feature type="active site" description="N6-AMP-lysine intermediate" evidence="12">
    <location>
        <position position="103"/>
    </location>
</feature>
<evidence type="ECO:0000313" key="14">
    <source>
        <dbReference type="Proteomes" id="UP000265562"/>
    </source>
</evidence>
<dbReference type="InterPro" id="IPR013840">
    <property type="entry name" value="DNAligase_N"/>
</dbReference>
<keyword evidence="6 12" id="KW-0862">Zinc</keyword>
<dbReference type="AlphaFoldDB" id="A0A385PXS7"/>
<comment type="function">
    <text evidence="1 12">DNA ligase that catalyzes the formation of phosphodiester linkages between 5'-phosphoryl and 3'-hydroxyl groups in double-stranded DNA using NAD as a coenzyme and as the energy source for the reaction. It is essential for DNA replication and repair of damaged DNA.</text>
</comment>
<comment type="caution">
    <text evidence="12">Lacks conserved residue(s) required for the propagation of feature annotation.</text>
</comment>
<keyword evidence="2 12" id="KW-0436">Ligase</keyword>
<feature type="binding site" evidence="12">
    <location>
        <position position="124"/>
    </location>
    <ligand>
        <name>NAD(+)</name>
        <dbReference type="ChEBI" id="CHEBI:57540"/>
    </ligand>
</feature>
<protein>
    <recommendedName>
        <fullName evidence="12">DNA ligase</fullName>
        <ecNumber evidence="12">6.5.1.2</ecNumber>
    </recommendedName>
    <alternativeName>
        <fullName evidence="12">Polydeoxyribonucleotide synthase [NAD(+)]</fullName>
    </alternativeName>
</protein>
<dbReference type="GO" id="GO:0003677">
    <property type="term" value="F:DNA binding"/>
    <property type="evidence" value="ECO:0007669"/>
    <property type="project" value="InterPro"/>
</dbReference>
<keyword evidence="7 12" id="KW-0460">Magnesium</keyword>
<organism evidence="13 14">
    <name type="scientific">Lachnoanaerobaculum umeaense</name>
    <dbReference type="NCBI Taxonomy" id="617123"/>
    <lineage>
        <taxon>Bacteria</taxon>
        <taxon>Bacillati</taxon>
        <taxon>Bacillota</taxon>
        <taxon>Clostridia</taxon>
        <taxon>Lachnospirales</taxon>
        <taxon>Lachnospiraceae</taxon>
        <taxon>Lachnoanaerobaculum</taxon>
    </lineage>
</organism>
<dbReference type="RefSeq" id="WP_111525223.1">
    <property type="nucleotide sequence ID" value="NZ_CP032364.1"/>
</dbReference>
<dbReference type="KEGG" id="lua:D4A81_02875"/>
<evidence type="ECO:0000256" key="4">
    <source>
        <dbReference type="ARBA" id="ARBA00022723"/>
    </source>
</evidence>
<keyword evidence="4 12" id="KW-0479">Metal-binding</keyword>
<feature type="binding site" evidence="12">
    <location>
        <position position="410"/>
    </location>
    <ligand>
        <name>Zn(2+)</name>
        <dbReference type="ChEBI" id="CHEBI:29105"/>
    </ligand>
</feature>
<comment type="similarity">
    <text evidence="12">Belongs to the NAD-dependent DNA ligase family. LigA subfamily.</text>
</comment>
<evidence type="ECO:0000256" key="10">
    <source>
        <dbReference type="ARBA" id="ARBA00023211"/>
    </source>
</evidence>
<dbReference type="InterPro" id="IPR041663">
    <property type="entry name" value="DisA/LigA_HHH"/>
</dbReference>
<proteinExistence type="inferred from homology"/>
<evidence type="ECO:0000256" key="1">
    <source>
        <dbReference type="ARBA" id="ARBA00004067"/>
    </source>
</evidence>
<dbReference type="SMART" id="SM00292">
    <property type="entry name" value="BRCT"/>
    <property type="match status" value="1"/>
</dbReference>
<dbReference type="EC" id="6.5.1.2" evidence="12"/>
<evidence type="ECO:0000256" key="3">
    <source>
        <dbReference type="ARBA" id="ARBA00022705"/>
    </source>
</evidence>
<dbReference type="InterPro" id="IPR013839">
    <property type="entry name" value="DNAligase_adenylation"/>
</dbReference>
<evidence type="ECO:0000256" key="9">
    <source>
        <dbReference type="ARBA" id="ARBA00023204"/>
    </source>
</evidence>
<dbReference type="InterPro" id="IPR010994">
    <property type="entry name" value="RuvA_2-like"/>
</dbReference>
<comment type="cofactor">
    <cofactor evidence="12">
        <name>Mg(2+)</name>
        <dbReference type="ChEBI" id="CHEBI:18420"/>
    </cofactor>
    <cofactor evidence="12">
        <name>Mn(2+)</name>
        <dbReference type="ChEBI" id="CHEBI:29035"/>
    </cofactor>
</comment>
<evidence type="ECO:0000256" key="2">
    <source>
        <dbReference type="ARBA" id="ARBA00022598"/>
    </source>
</evidence>
<dbReference type="InterPro" id="IPR001357">
    <property type="entry name" value="BRCT_dom"/>
</dbReference>
<keyword evidence="5 12" id="KW-0227">DNA damage</keyword>
<dbReference type="Pfam" id="PF01653">
    <property type="entry name" value="DNA_ligase_aden"/>
    <property type="match status" value="1"/>
</dbReference>
<evidence type="ECO:0000256" key="8">
    <source>
        <dbReference type="ARBA" id="ARBA00023027"/>
    </source>
</evidence>
<evidence type="ECO:0000256" key="6">
    <source>
        <dbReference type="ARBA" id="ARBA00022833"/>
    </source>
</evidence>
<dbReference type="Pfam" id="PF03120">
    <property type="entry name" value="OB_DNA_ligase"/>
    <property type="match status" value="1"/>
</dbReference>
<feature type="binding site" evidence="12">
    <location>
        <position position="158"/>
    </location>
    <ligand>
        <name>NAD(+)</name>
        <dbReference type="ChEBI" id="CHEBI:57540"/>
    </ligand>
</feature>
<sequence length="650" mass="72782">MDKKKRIKELVEILNKAAKSYYVDAVEIMPNIEYDKLYDELLELEKETNVVLSNSPTQNVGYEIAGELPKKAHESPMLSLDKTKSVEDLREWLGENKALLSWKMDGLTIVLTYRDGELAEAVTRGNGTIGEVITNNAKNFQNIPLKIEFKGELILRGEAIIKYSDFKRINDAIEDATAKYKNPRNLCSGSVRQLNPAITKSRMVYCNIFNVVKADGIDFENSKAKQFEWAKNEGFDVVEYKFTDSKSIADDIAEFESKIESNDIPSDGLVLLLDDIALGERLGSTSKFPRNAMAFKWSDERQVTKLKYIEWSLSRTGLINPVAVFEPVELEGTTVSRASLHNVSIFEDLMLGVGDEISVYKANMIIPQVYENLTKSNTEKVPDTCPACGSHASIKQDNESKVLLCTNPDCQIKHIKQYALMASRDALNIDGLSESTLEKFLSKGFIKNDSDIFKLDRYKDEIVNMEGFGRRSYEKLMAALEEAKHTNVARFLYSLGINGIGSANAKMIAKYFDNDIDKIITAGKDDLLEIEGIGEVLANSIVDFFKDSKNIENVKSLREVLIFEVEESAGSDSFAGKVFVITGSLEHFTNRNELKELIEKNGGKVSGSVSSKTNFLINNDTTSNSSKNKKAKELGVEIISEEDFLKLLEE</sequence>
<dbReference type="Pfam" id="PF12826">
    <property type="entry name" value="HHH_2"/>
    <property type="match status" value="1"/>
</dbReference>
<feature type="binding site" evidence="12">
    <location>
        <position position="405"/>
    </location>
    <ligand>
        <name>Zn(2+)</name>
        <dbReference type="ChEBI" id="CHEBI:29105"/>
    </ligand>
</feature>
<keyword evidence="10 12" id="KW-0464">Manganese</keyword>
<comment type="catalytic activity">
    <reaction evidence="11 12">
        <text>NAD(+) + (deoxyribonucleotide)n-3'-hydroxyl + 5'-phospho-(deoxyribonucleotide)m = (deoxyribonucleotide)n+m + AMP + beta-nicotinamide D-nucleotide.</text>
        <dbReference type="EC" id="6.5.1.2"/>
    </reaction>
</comment>
<dbReference type="Gene3D" id="2.40.50.140">
    <property type="entry name" value="Nucleic acid-binding proteins"/>
    <property type="match status" value="1"/>
</dbReference>
<keyword evidence="14" id="KW-1185">Reference proteome</keyword>
<dbReference type="GO" id="GO:0006281">
    <property type="term" value="P:DNA repair"/>
    <property type="evidence" value="ECO:0007669"/>
    <property type="project" value="UniProtKB-KW"/>
</dbReference>
<dbReference type="Gene3D" id="3.40.50.10190">
    <property type="entry name" value="BRCT domain"/>
    <property type="match status" value="1"/>
</dbReference>
<dbReference type="InterPro" id="IPR036420">
    <property type="entry name" value="BRCT_dom_sf"/>
</dbReference>
<feature type="binding site" evidence="12">
    <location>
        <position position="388"/>
    </location>
    <ligand>
        <name>Zn(2+)</name>
        <dbReference type="ChEBI" id="CHEBI:29105"/>
    </ligand>
</feature>
<dbReference type="Gene3D" id="3.30.470.30">
    <property type="entry name" value="DNA ligase/mRNA capping enzyme"/>
    <property type="match status" value="1"/>
</dbReference>
<dbReference type="SMART" id="SM00532">
    <property type="entry name" value="LIGANc"/>
    <property type="match status" value="1"/>
</dbReference>
<dbReference type="InterPro" id="IPR012340">
    <property type="entry name" value="NA-bd_OB-fold"/>
</dbReference>
<keyword evidence="8 12" id="KW-0520">NAD</keyword>
<dbReference type="SUPFAM" id="SSF52113">
    <property type="entry name" value="BRCT domain"/>
    <property type="match status" value="1"/>
</dbReference>
<dbReference type="SMART" id="SM00278">
    <property type="entry name" value="HhH1"/>
    <property type="match status" value="3"/>
</dbReference>
<dbReference type="GO" id="GO:0046872">
    <property type="term" value="F:metal ion binding"/>
    <property type="evidence" value="ECO:0007669"/>
    <property type="project" value="UniProtKB-KW"/>
</dbReference>
<dbReference type="Pfam" id="PF00533">
    <property type="entry name" value="BRCT"/>
    <property type="match status" value="1"/>
</dbReference>
<evidence type="ECO:0000256" key="12">
    <source>
        <dbReference type="HAMAP-Rule" id="MF_01588"/>
    </source>
</evidence>
<dbReference type="NCBIfam" id="TIGR00575">
    <property type="entry name" value="dnlj"/>
    <property type="match status" value="1"/>
</dbReference>
<dbReference type="SUPFAM" id="SSF56091">
    <property type="entry name" value="DNA ligase/mRNA capping enzyme, catalytic domain"/>
    <property type="match status" value="1"/>
</dbReference>
<name>A0A385PXS7_9FIRM</name>
<dbReference type="HAMAP" id="MF_01588">
    <property type="entry name" value="DNA_ligase_A"/>
    <property type="match status" value="1"/>
</dbReference>
<dbReference type="NCBIfam" id="NF005932">
    <property type="entry name" value="PRK07956.1"/>
    <property type="match status" value="1"/>
</dbReference>
<keyword evidence="3 12" id="KW-0235">DNA replication</keyword>
<feature type="binding site" evidence="12">
    <location>
        <begin position="79"/>
        <end position="80"/>
    </location>
    <ligand>
        <name>NAD(+)</name>
        <dbReference type="ChEBI" id="CHEBI:57540"/>
    </ligand>
</feature>
<dbReference type="PIRSF" id="PIRSF001604">
    <property type="entry name" value="LigA"/>
    <property type="match status" value="1"/>
</dbReference>